<dbReference type="Gene3D" id="3.40.50.880">
    <property type="match status" value="1"/>
</dbReference>
<dbReference type="AlphaFoldDB" id="A0A382UGE9"/>
<sequence>LNHTRFILVFLFISWSLNAQVALPTFHGVQKSYPSVLIIWDDSATNTHTVALKTALGNAGFNVTMSNTSETSYDGTNPALSNFNAVIHLNGTTHSAEMPNAGQTALVNFVNTQGGIYFHSEWLAYQAGQSKYSTMSELILLQRSGGGEGNLTYTEVSAQSSHRILENIPSSFSFNSGYNVGTAKSFGSNPVTVLMTHSSNDAVVIRSYGNGKIMAMNNAGNYASKTTLSNANIQQLYINAIEWAN</sequence>
<dbReference type="EMBL" id="UINC01144055">
    <property type="protein sequence ID" value="SVD33329.1"/>
    <property type="molecule type" value="Genomic_DNA"/>
</dbReference>
<gene>
    <name evidence="1" type="ORF">METZ01_LOCUS386183</name>
</gene>
<dbReference type="InterPro" id="IPR029062">
    <property type="entry name" value="Class_I_gatase-like"/>
</dbReference>
<evidence type="ECO:0000313" key="1">
    <source>
        <dbReference type="EMBL" id="SVD33329.1"/>
    </source>
</evidence>
<feature type="non-terminal residue" evidence="1">
    <location>
        <position position="1"/>
    </location>
</feature>
<proteinExistence type="predicted"/>
<organism evidence="1">
    <name type="scientific">marine metagenome</name>
    <dbReference type="NCBI Taxonomy" id="408172"/>
    <lineage>
        <taxon>unclassified sequences</taxon>
        <taxon>metagenomes</taxon>
        <taxon>ecological metagenomes</taxon>
    </lineage>
</organism>
<name>A0A382UGE9_9ZZZZ</name>
<dbReference type="SUPFAM" id="SSF52317">
    <property type="entry name" value="Class I glutamine amidotransferase-like"/>
    <property type="match status" value="1"/>
</dbReference>
<reference evidence="1" key="1">
    <citation type="submission" date="2018-05" db="EMBL/GenBank/DDBJ databases">
        <authorList>
            <person name="Lanie J.A."/>
            <person name="Ng W.-L."/>
            <person name="Kazmierczak K.M."/>
            <person name="Andrzejewski T.M."/>
            <person name="Davidsen T.M."/>
            <person name="Wayne K.J."/>
            <person name="Tettelin H."/>
            <person name="Glass J.I."/>
            <person name="Rusch D."/>
            <person name="Podicherti R."/>
            <person name="Tsui H.-C.T."/>
            <person name="Winkler M.E."/>
        </authorList>
    </citation>
    <scope>NUCLEOTIDE SEQUENCE</scope>
</reference>
<protein>
    <submittedName>
        <fullName evidence="1">Uncharacterized protein</fullName>
    </submittedName>
</protein>
<accession>A0A382UGE9</accession>